<evidence type="ECO:0000313" key="3">
    <source>
        <dbReference type="Proteomes" id="UP000768567"/>
    </source>
</evidence>
<dbReference type="RefSeq" id="WP_193500554.1">
    <property type="nucleotide sequence ID" value="NZ_JADCKC010000002.1"/>
</dbReference>
<proteinExistence type="predicted"/>
<name>A0ABR9R2F4_9FIRM</name>
<evidence type="ECO:0000313" key="2">
    <source>
        <dbReference type="EMBL" id="MBE5037260.1"/>
    </source>
</evidence>
<feature type="region of interest" description="Disordered" evidence="1">
    <location>
        <begin position="406"/>
        <end position="429"/>
    </location>
</feature>
<gene>
    <name evidence="2" type="ORF">INF35_05625</name>
</gene>
<feature type="region of interest" description="Disordered" evidence="1">
    <location>
        <begin position="302"/>
        <end position="328"/>
    </location>
</feature>
<feature type="region of interest" description="Disordered" evidence="1">
    <location>
        <begin position="205"/>
        <end position="261"/>
    </location>
</feature>
<comment type="caution">
    <text evidence="2">The sequence shown here is derived from an EMBL/GenBank/DDBJ whole genome shotgun (WGS) entry which is preliminary data.</text>
</comment>
<accession>A0ABR9R2F4</accession>
<evidence type="ECO:0000256" key="1">
    <source>
        <dbReference type="SAM" id="MobiDB-lite"/>
    </source>
</evidence>
<protein>
    <recommendedName>
        <fullName evidence="4">BppU N-terminal domain-containing protein</fullName>
    </recommendedName>
</protein>
<keyword evidence="3" id="KW-1185">Reference proteome</keyword>
<reference evidence="2 3" key="1">
    <citation type="submission" date="2020-10" db="EMBL/GenBank/DDBJ databases">
        <title>ChiBAC.</title>
        <authorList>
            <person name="Zenner C."/>
            <person name="Hitch T.C.A."/>
            <person name="Clavel T."/>
        </authorList>
    </citation>
    <scope>NUCLEOTIDE SEQUENCE [LARGE SCALE GENOMIC DNA]</scope>
    <source>
        <strain evidence="2 3">DSM 109015</strain>
    </source>
</reference>
<feature type="compositionally biased region" description="Low complexity" evidence="1">
    <location>
        <begin position="205"/>
        <end position="227"/>
    </location>
</feature>
<dbReference type="Proteomes" id="UP000768567">
    <property type="component" value="Unassembled WGS sequence"/>
</dbReference>
<dbReference type="EMBL" id="JADCKC010000002">
    <property type="protein sequence ID" value="MBE5037260.1"/>
    <property type="molecule type" value="Genomic_DNA"/>
</dbReference>
<feature type="compositionally biased region" description="Basic and acidic residues" evidence="1">
    <location>
        <begin position="311"/>
        <end position="325"/>
    </location>
</feature>
<evidence type="ECO:0008006" key="4">
    <source>
        <dbReference type="Google" id="ProtNLM"/>
    </source>
</evidence>
<sequence>MIHEVELTGYDIKYAGDGTLTLGTWDSYGIEKLHITADSDWDGLTVLATFRIGSTSVRALMDGDGMVSVPPEATSEAGSGVIVFSGTDGEMLRVSRNLKYKVMDHDPIDGDESQPTPSEFEQFVSQVNDARIDAQQAAVESAKNSTAAAQSAQTAEKASSNARSSADLAQAVASSVGAAQEAAQQSARAAESQANASGSQAALAAQSAQAAEQSNQAAQRQADQAGQKSEEAETSASAAADSAREAQVQAEQAWSSARDAASHNEAAAVSAQAAAASAGNAAESCARAESAAEQAAGSAVQAANSAQDSASHADRAQAAADRAEQVADFDPSDFATAEQGTRADAAVQSVNGKSGNSITLQAGDIGAATAAQGGRADTAVQTVNNKSGTSITLGAADVGAATTAQGAKADTAVQPDDLSPYAKTADLPDNLPNPYSLSIRFNGATQATYNGSSQTMVNITPNGIGAATRAQGAKADSALQPDALSGYALKSEIPVSPSDINAATAAQGQKADTAVQSVNGVNADADGTVTIPVSTTKIVLLWTNSNTHAQFSARKISVNLSSYNLVLIMCRRGSEAGDKYDRITTSLIVPVGEGGVLIVMAEGTAYREFDTDQSGVTFMNGANNSNGSCIPYKIYGIKL</sequence>
<organism evidence="2 3">
    <name type="scientific">Gemmiger gallinarum</name>
    <dbReference type="NCBI Taxonomy" id="2779354"/>
    <lineage>
        <taxon>Bacteria</taxon>
        <taxon>Bacillati</taxon>
        <taxon>Bacillota</taxon>
        <taxon>Clostridia</taxon>
        <taxon>Eubacteriales</taxon>
        <taxon>Gemmiger</taxon>
    </lineage>
</organism>